<organism evidence="1 2">
    <name type="scientific">Anopheles merus</name>
    <name type="common">Mosquito</name>
    <dbReference type="NCBI Taxonomy" id="30066"/>
    <lineage>
        <taxon>Eukaryota</taxon>
        <taxon>Metazoa</taxon>
        <taxon>Ecdysozoa</taxon>
        <taxon>Arthropoda</taxon>
        <taxon>Hexapoda</taxon>
        <taxon>Insecta</taxon>
        <taxon>Pterygota</taxon>
        <taxon>Neoptera</taxon>
        <taxon>Endopterygota</taxon>
        <taxon>Diptera</taxon>
        <taxon>Nematocera</taxon>
        <taxon>Culicoidea</taxon>
        <taxon>Culicidae</taxon>
        <taxon>Anophelinae</taxon>
        <taxon>Anopheles</taxon>
    </lineage>
</organism>
<evidence type="ECO:0000313" key="1">
    <source>
        <dbReference type="EnsemblMetazoa" id="AMEM005651-PA"/>
    </source>
</evidence>
<protein>
    <submittedName>
        <fullName evidence="1">Uncharacterized protein</fullName>
    </submittedName>
</protein>
<dbReference type="EnsemblMetazoa" id="AMEM005651-RA">
    <property type="protein sequence ID" value="AMEM005651-PA"/>
    <property type="gene ID" value="AMEM005651"/>
</dbReference>
<sequence length="247" mass="27532">MAAKLKRHDGVVVEVQVLQPIKLWLVTFHVQQVVVRQVEDFERWDGLTVKIERHQVVVGDVQSLQALHFDKLLSGVIFKGKGQHYKLGPIQHHWLGQSSNEAAASLPSGCSPESCPSTVSSVPLGSTTGSAGREMFAISSPSRLPSRSKSRRSISFSARSSRTSCWKCVSCRMPISIRYRMSTTSVSSEQHTRWTARSARQSPCRMMMPRSRSCFPSAAKCPQPHRLSSMTMLRMDGITVRTWSASM</sequence>
<keyword evidence="2" id="KW-1185">Reference proteome</keyword>
<dbReference type="AlphaFoldDB" id="A0A182UY40"/>
<accession>A0A182UY40</accession>
<dbReference type="VEuPathDB" id="VectorBase:AMEM005651"/>
<proteinExistence type="predicted"/>
<dbReference type="Proteomes" id="UP000075903">
    <property type="component" value="Unassembled WGS sequence"/>
</dbReference>
<reference evidence="1" key="1">
    <citation type="submission" date="2020-05" db="UniProtKB">
        <authorList>
            <consortium name="EnsemblMetazoa"/>
        </authorList>
    </citation>
    <scope>IDENTIFICATION</scope>
    <source>
        <strain evidence="1">MAF</strain>
    </source>
</reference>
<evidence type="ECO:0000313" key="2">
    <source>
        <dbReference type="Proteomes" id="UP000075903"/>
    </source>
</evidence>
<name>A0A182UY40_ANOME</name>